<sequence>MSKLVISSTIAQYRAFMDYRYQAYKIELTQLLQQLKNFGLLFLVVLGSAMLGMILLLFLGLGKIIDSSEAPQYGAQMAWLYLLLQSVMLSAMKSAIKNSQQRLFQHTIVRSTWLTCMDIKLLLLSNAWLLASAVIALDLTFTQWLRAPHFILFMLLQFGLGVLCLYKPRALIYGLGFTAVLVLLPINITPLVYHSSFIVLFALSMLLPVFLLNDRLSVNSLFTFWLSFFIQHCWVLVWRVALLLCVFMATTTLLLERADLAAIFSVLALAFIVLFTSSLQFDCGKLHDKYSLFFQANNQQRWFFISQFIPSCLFFFITLLSYLLFVAKIGGLLLSLGVVWCAVQLYIAQKKPAHYALAWMVITGLLLALIA</sequence>
<keyword evidence="1" id="KW-0812">Transmembrane</keyword>
<feature type="transmembrane region" description="Helical" evidence="1">
    <location>
        <begin position="121"/>
        <end position="141"/>
    </location>
</feature>
<evidence type="ECO:0000313" key="3">
    <source>
        <dbReference type="Proteomes" id="UP001226574"/>
    </source>
</evidence>
<dbReference type="EMBL" id="JAVIFY010000021">
    <property type="protein sequence ID" value="MDQ9093794.1"/>
    <property type="molecule type" value="Genomic_DNA"/>
</dbReference>
<feature type="transmembrane region" description="Helical" evidence="1">
    <location>
        <begin position="329"/>
        <end position="347"/>
    </location>
</feature>
<feature type="transmembrane region" description="Helical" evidence="1">
    <location>
        <begin position="38"/>
        <end position="61"/>
    </location>
</feature>
<feature type="transmembrane region" description="Helical" evidence="1">
    <location>
        <begin position="302"/>
        <end position="323"/>
    </location>
</feature>
<dbReference type="Proteomes" id="UP001226574">
    <property type="component" value="Unassembled WGS sequence"/>
</dbReference>
<keyword evidence="1" id="KW-0472">Membrane</keyword>
<feature type="transmembrane region" description="Helical" evidence="1">
    <location>
        <begin position="224"/>
        <end position="249"/>
    </location>
</feature>
<organism evidence="2 3">
    <name type="scientific">Pseudoalteromonas haloplanktis</name>
    <name type="common">Alteromonas haloplanktis</name>
    <dbReference type="NCBI Taxonomy" id="228"/>
    <lineage>
        <taxon>Bacteria</taxon>
        <taxon>Pseudomonadati</taxon>
        <taxon>Pseudomonadota</taxon>
        <taxon>Gammaproteobacteria</taxon>
        <taxon>Alteromonadales</taxon>
        <taxon>Pseudoalteromonadaceae</taxon>
        <taxon>Pseudoalteromonas</taxon>
    </lineage>
</organism>
<accession>A0ABU1BJV7</accession>
<dbReference type="InterPro" id="IPR045614">
    <property type="entry name" value="DUF6136"/>
</dbReference>
<gene>
    <name evidence="2" type="ORF">RC083_19670</name>
</gene>
<feature type="transmembrane region" description="Helical" evidence="1">
    <location>
        <begin position="147"/>
        <end position="166"/>
    </location>
</feature>
<evidence type="ECO:0000256" key="1">
    <source>
        <dbReference type="SAM" id="Phobius"/>
    </source>
</evidence>
<keyword evidence="1" id="KW-1133">Transmembrane helix</keyword>
<comment type="caution">
    <text evidence="2">The sequence shown here is derived from an EMBL/GenBank/DDBJ whole genome shotgun (WGS) entry which is preliminary data.</text>
</comment>
<feature type="transmembrane region" description="Helical" evidence="1">
    <location>
        <begin position="354"/>
        <end position="370"/>
    </location>
</feature>
<reference evidence="2 3" key="1">
    <citation type="submission" date="2023-08" db="EMBL/GenBank/DDBJ databases">
        <title>Pseudoalteromonas haloplanktis LL1 genome.</title>
        <authorList>
            <person name="Wu S."/>
        </authorList>
    </citation>
    <scope>NUCLEOTIDE SEQUENCE [LARGE SCALE GENOMIC DNA]</scope>
    <source>
        <strain evidence="2 3">LL1</strain>
    </source>
</reference>
<dbReference type="RefSeq" id="WP_309039710.1">
    <property type="nucleotide sequence ID" value="NZ_JAVIFY010000021.1"/>
</dbReference>
<feature type="transmembrane region" description="Helical" evidence="1">
    <location>
        <begin position="171"/>
        <end position="188"/>
    </location>
</feature>
<proteinExistence type="predicted"/>
<dbReference type="Pfam" id="PF19632">
    <property type="entry name" value="DUF6136"/>
    <property type="match status" value="1"/>
</dbReference>
<name>A0ABU1BJV7_PSEHA</name>
<evidence type="ECO:0000313" key="2">
    <source>
        <dbReference type="EMBL" id="MDQ9093794.1"/>
    </source>
</evidence>
<feature type="transmembrane region" description="Helical" evidence="1">
    <location>
        <begin position="261"/>
        <end position="281"/>
    </location>
</feature>
<protein>
    <submittedName>
        <fullName evidence="2">DUF6136 family protein</fullName>
    </submittedName>
</protein>
<feature type="transmembrane region" description="Helical" evidence="1">
    <location>
        <begin position="73"/>
        <end position="92"/>
    </location>
</feature>
<keyword evidence="3" id="KW-1185">Reference proteome</keyword>